<dbReference type="AlphaFoldDB" id="A0A344TYV2"/>
<feature type="transmembrane region" description="Helical" evidence="1">
    <location>
        <begin position="44"/>
        <end position="65"/>
    </location>
</feature>
<keyword evidence="1" id="KW-0472">Membrane</keyword>
<protein>
    <recommendedName>
        <fullName evidence="4">DUF4239 domain-containing protein</fullName>
    </recommendedName>
</protein>
<sequence>MSEWLVLATAMVLVCALVFAFTALRHRRVSPDEDTSETPNVIEYMTMMVGVVYAIVLGLAIAGVWEARGAAEDSVRREAQALYEVSQRADVYPAAVRNRIRGEVDAYVAHTVAVDWPKLTAGETASAEGGELLAKLRSDVTHQSPTTELQAQAYQPLLDHIAIADDARHSRVQSDESTLPDVVWFGLLTGGVVTIGLIFTLQIRRSSRELLLAGMFTALIVFLLFLVWSFDAPYGREGIDSASPFQELFPRAAAMAAKA</sequence>
<dbReference type="InterPro" id="IPR025333">
    <property type="entry name" value="DUF4239"/>
</dbReference>
<dbReference type="OrthoDB" id="4313900at2"/>
<reference evidence="2 3" key="1">
    <citation type="submission" date="2018-01" db="EMBL/GenBank/DDBJ databases">
        <title>Draft genome Sequence of streptomyces globosus LZH-48.</title>
        <authorList>
            <person name="Ran K."/>
            <person name="Li Z."/>
            <person name="Wei S."/>
            <person name="Dong R."/>
        </authorList>
    </citation>
    <scope>NUCLEOTIDE SEQUENCE [LARGE SCALE GENOMIC DNA]</scope>
    <source>
        <strain evidence="2 3">LZH-48</strain>
    </source>
</reference>
<dbReference type="Proteomes" id="UP000252004">
    <property type="component" value="Chromosome"/>
</dbReference>
<dbReference type="RefSeq" id="WP_114055002.1">
    <property type="nucleotide sequence ID" value="NZ_CP030862.1"/>
</dbReference>
<accession>A0A344TYV2</accession>
<keyword evidence="1" id="KW-1133">Transmembrane helix</keyword>
<organism evidence="2 3">
    <name type="scientific">Streptomyces globosus</name>
    <dbReference type="NCBI Taxonomy" id="68209"/>
    <lineage>
        <taxon>Bacteria</taxon>
        <taxon>Bacillati</taxon>
        <taxon>Actinomycetota</taxon>
        <taxon>Actinomycetes</taxon>
        <taxon>Kitasatosporales</taxon>
        <taxon>Streptomycetaceae</taxon>
        <taxon>Streptomyces</taxon>
    </lineage>
</organism>
<evidence type="ECO:0000256" key="1">
    <source>
        <dbReference type="SAM" id="Phobius"/>
    </source>
</evidence>
<feature type="transmembrane region" description="Helical" evidence="1">
    <location>
        <begin position="182"/>
        <end position="203"/>
    </location>
</feature>
<dbReference type="EMBL" id="CP030862">
    <property type="protein sequence ID" value="AXE23823.1"/>
    <property type="molecule type" value="Genomic_DNA"/>
</dbReference>
<feature type="transmembrane region" description="Helical" evidence="1">
    <location>
        <begin position="210"/>
        <end position="230"/>
    </location>
</feature>
<proteinExistence type="predicted"/>
<keyword evidence="1" id="KW-0812">Transmembrane</keyword>
<feature type="transmembrane region" description="Helical" evidence="1">
    <location>
        <begin position="6"/>
        <end position="24"/>
    </location>
</feature>
<evidence type="ECO:0000313" key="2">
    <source>
        <dbReference type="EMBL" id="AXE23823.1"/>
    </source>
</evidence>
<dbReference type="Pfam" id="PF14023">
    <property type="entry name" value="Bestrophin-like"/>
    <property type="match status" value="1"/>
</dbReference>
<evidence type="ECO:0008006" key="4">
    <source>
        <dbReference type="Google" id="ProtNLM"/>
    </source>
</evidence>
<dbReference type="KEGG" id="sgz:C0216_10445"/>
<keyword evidence="3" id="KW-1185">Reference proteome</keyword>
<gene>
    <name evidence="2" type="ORF">C0216_10445</name>
</gene>
<evidence type="ECO:0000313" key="3">
    <source>
        <dbReference type="Proteomes" id="UP000252004"/>
    </source>
</evidence>
<name>A0A344TYV2_9ACTN</name>